<reference evidence="1 2" key="1">
    <citation type="journal article" date="2018" name="Biotechnol. Biofuels">
        <title>Integrative visual omics of the white-rot fungus Polyporus brumalis exposes the biotechnological potential of its oxidative enzymes for delignifying raw plant biomass.</title>
        <authorList>
            <person name="Miyauchi S."/>
            <person name="Rancon A."/>
            <person name="Drula E."/>
            <person name="Hage H."/>
            <person name="Chaduli D."/>
            <person name="Favel A."/>
            <person name="Grisel S."/>
            <person name="Henrissat B."/>
            <person name="Herpoel-Gimbert I."/>
            <person name="Ruiz-Duenas F.J."/>
            <person name="Chevret D."/>
            <person name="Hainaut M."/>
            <person name="Lin J."/>
            <person name="Wang M."/>
            <person name="Pangilinan J."/>
            <person name="Lipzen A."/>
            <person name="Lesage-Meessen L."/>
            <person name="Navarro D."/>
            <person name="Riley R."/>
            <person name="Grigoriev I.V."/>
            <person name="Zhou S."/>
            <person name="Raouche S."/>
            <person name="Rosso M.N."/>
        </authorList>
    </citation>
    <scope>NUCLEOTIDE SEQUENCE [LARGE SCALE GENOMIC DNA]</scope>
    <source>
        <strain evidence="1 2">BRFM 1820</strain>
    </source>
</reference>
<accession>A0A371CKP9</accession>
<name>A0A371CKP9_9APHY</name>
<organism evidence="1 2">
    <name type="scientific">Lentinus brumalis</name>
    <dbReference type="NCBI Taxonomy" id="2498619"/>
    <lineage>
        <taxon>Eukaryota</taxon>
        <taxon>Fungi</taxon>
        <taxon>Dikarya</taxon>
        <taxon>Basidiomycota</taxon>
        <taxon>Agaricomycotina</taxon>
        <taxon>Agaricomycetes</taxon>
        <taxon>Polyporales</taxon>
        <taxon>Polyporaceae</taxon>
        <taxon>Lentinus</taxon>
    </lineage>
</organism>
<dbReference type="EMBL" id="KZ857533">
    <property type="protein sequence ID" value="RDX40866.1"/>
    <property type="molecule type" value="Genomic_DNA"/>
</dbReference>
<evidence type="ECO:0000313" key="1">
    <source>
        <dbReference type="EMBL" id="RDX40866.1"/>
    </source>
</evidence>
<evidence type="ECO:0000313" key="2">
    <source>
        <dbReference type="Proteomes" id="UP000256964"/>
    </source>
</evidence>
<proteinExistence type="predicted"/>
<protein>
    <submittedName>
        <fullName evidence="1">Uncharacterized protein</fullName>
    </submittedName>
</protein>
<gene>
    <name evidence="1" type="ORF">OH76DRAFT_1412601</name>
</gene>
<keyword evidence="2" id="KW-1185">Reference proteome</keyword>
<dbReference type="AlphaFoldDB" id="A0A371CKP9"/>
<dbReference type="Proteomes" id="UP000256964">
    <property type="component" value="Unassembled WGS sequence"/>
</dbReference>
<sequence length="93" mass="10233">MFPRSPCLAHPELSALRGWLSKTYHTSYPLLHIRQRSSGYCRIEAVAISRRSRGRAGRTRSTAATMGGVILSRLLGARLAAVILVPRSRTSPC</sequence>